<comment type="caution">
    <text evidence="1">The sequence shown here is derived from an EMBL/GenBank/DDBJ whole genome shotgun (WGS) entry which is preliminary data.</text>
</comment>
<dbReference type="EMBL" id="AEEH01000038">
    <property type="protein sequence ID" value="EFM25396.1"/>
    <property type="molecule type" value="Genomic_DNA"/>
</dbReference>
<reference evidence="1 2" key="1">
    <citation type="submission" date="2010-07" db="EMBL/GenBank/DDBJ databases">
        <authorList>
            <person name="Muzny D."/>
            <person name="Qin X."/>
            <person name="Deng J."/>
            <person name="Jiang H."/>
            <person name="Liu Y."/>
            <person name="Qu J."/>
            <person name="Song X.-Z."/>
            <person name="Zhang L."/>
            <person name="Thornton R."/>
            <person name="Coyle M."/>
            <person name="Francisco L."/>
            <person name="Jackson L."/>
            <person name="Javaid M."/>
            <person name="Korchina V."/>
            <person name="Kovar C."/>
            <person name="Mata R."/>
            <person name="Mathew T."/>
            <person name="Ngo R."/>
            <person name="Nguyen L."/>
            <person name="Nguyen N."/>
            <person name="Okwuonu G."/>
            <person name="Ongeri F."/>
            <person name="Pham C."/>
            <person name="Simmons D."/>
            <person name="Wilczek-Boney K."/>
            <person name="Hale W."/>
            <person name="Jakkamsetti A."/>
            <person name="Pham P."/>
            <person name="Ruth R."/>
            <person name="San Lucas F."/>
            <person name="Warren J."/>
            <person name="Zhang J."/>
            <person name="Zhao Z."/>
            <person name="Zhou C."/>
            <person name="Zhu D."/>
            <person name="Lee S."/>
            <person name="Bess C."/>
            <person name="Blankenburg K."/>
            <person name="Forbes L."/>
            <person name="Fu Q."/>
            <person name="Gubbala S."/>
            <person name="Hirani K."/>
            <person name="Jayaseelan J.C."/>
            <person name="Lara F."/>
            <person name="Munidasa M."/>
            <person name="Palculict T."/>
            <person name="Patil S."/>
            <person name="Pu L.-L."/>
            <person name="Saada N."/>
            <person name="Tang L."/>
            <person name="Weissenberger G."/>
            <person name="Zhu Y."/>
            <person name="Hemphill L."/>
            <person name="Shang Y."/>
            <person name="Youmans B."/>
            <person name="Ayvaz T."/>
            <person name="Ross M."/>
            <person name="Santibanez J."/>
            <person name="Aqrawi P."/>
            <person name="Gross S."/>
            <person name="Joshi V."/>
            <person name="Fowler G."/>
            <person name="Nazareth L."/>
            <person name="Reid J."/>
            <person name="Worley K."/>
            <person name="Petrosino J."/>
            <person name="Highlander S."/>
            <person name="Gibbs R."/>
        </authorList>
    </citation>
    <scope>NUCLEOTIDE SEQUENCE [LARGE SCALE GENOMIC DNA]</scope>
    <source>
        <strain evidence="1 2">ATCC BAA-1640</strain>
    </source>
</reference>
<name>E0NLC0_9FIRM</name>
<sequence length="87" mass="10330">MEFFKLQRLGPRRLYPFEALAEIFDFVAGFVQRVPKKTNKVKSDLQNSTASQDDCNWEIVLQIVLKEGSHPERRRWSFNETVEVEWV</sequence>
<gene>
    <name evidence="1" type="ORF">HMPREF9225_0959</name>
</gene>
<protein>
    <submittedName>
        <fullName evidence="1">Uncharacterized protein</fullName>
    </submittedName>
</protein>
<dbReference type="AlphaFoldDB" id="E0NLC0"/>
<keyword evidence="2" id="KW-1185">Reference proteome</keyword>
<evidence type="ECO:0000313" key="1">
    <source>
        <dbReference type="EMBL" id="EFM25396.1"/>
    </source>
</evidence>
<proteinExistence type="predicted"/>
<organism evidence="1 2">
    <name type="scientific">Peptoniphilus duerdenii ATCC BAA-1640</name>
    <dbReference type="NCBI Taxonomy" id="862517"/>
    <lineage>
        <taxon>Bacteria</taxon>
        <taxon>Bacillati</taxon>
        <taxon>Bacillota</taxon>
        <taxon>Tissierellia</taxon>
        <taxon>Tissierellales</taxon>
        <taxon>Peptoniphilaceae</taxon>
        <taxon>Peptoniphilus</taxon>
    </lineage>
</organism>
<evidence type="ECO:0000313" key="2">
    <source>
        <dbReference type="Proteomes" id="UP000003280"/>
    </source>
</evidence>
<dbReference type="HOGENOM" id="CLU_183020_0_0_9"/>
<dbReference type="Proteomes" id="UP000003280">
    <property type="component" value="Unassembled WGS sequence"/>
</dbReference>
<accession>E0NLC0</accession>
<dbReference type="STRING" id="862517.HMPREF9225_0959"/>